<evidence type="ECO:0000259" key="14">
    <source>
        <dbReference type="Pfam" id="PF07715"/>
    </source>
</evidence>
<accession>A0A560DYK8</accession>
<dbReference type="Gene3D" id="2.170.130.10">
    <property type="entry name" value="TonB-dependent receptor, plug domain"/>
    <property type="match status" value="1"/>
</dbReference>
<dbReference type="PANTHER" id="PTHR30069">
    <property type="entry name" value="TONB-DEPENDENT OUTER MEMBRANE RECEPTOR"/>
    <property type="match status" value="1"/>
</dbReference>
<dbReference type="InterPro" id="IPR036942">
    <property type="entry name" value="Beta-barrel_TonB_sf"/>
</dbReference>
<dbReference type="SUPFAM" id="SSF56935">
    <property type="entry name" value="Porins"/>
    <property type="match status" value="1"/>
</dbReference>
<feature type="domain" description="TonB-dependent receptor-like beta-barrel" evidence="13">
    <location>
        <begin position="447"/>
        <end position="815"/>
    </location>
</feature>
<evidence type="ECO:0000256" key="8">
    <source>
        <dbReference type="ARBA" id="ARBA00023237"/>
    </source>
</evidence>
<feature type="region of interest" description="Disordered" evidence="12">
    <location>
        <begin position="84"/>
        <end position="119"/>
    </location>
</feature>
<protein>
    <submittedName>
        <fullName evidence="15">Outer membrane receptor protein involved in Fe transport</fullName>
    </submittedName>
</protein>
<dbReference type="GO" id="GO:0015344">
    <property type="term" value="F:siderophore uptake transmembrane transporter activity"/>
    <property type="evidence" value="ECO:0007669"/>
    <property type="project" value="TreeGrafter"/>
</dbReference>
<evidence type="ECO:0000313" key="15">
    <source>
        <dbReference type="EMBL" id="TWB02206.1"/>
    </source>
</evidence>
<gene>
    <name evidence="15" type="ORF">FBZ96_103988</name>
</gene>
<feature type="short sequence motif" description="TonB C-terminal box" evidence="10">
    <location>
        <begin position="847"/>
        <end position="864"/>
    </location>
</feature>
<dbReference type="GO" id="GO:0044718">
    <property type="term" value="P:siderophore transmembrane transport"/>
    <property type="evidence" value="ECO:0007669"/>
    <property type="project" value="TreeGrafter"/>
</dbReference>
<evidence type="ECO:0000256" key="12">
    <source>
        <dbReference type="SAM" id="MobiDB-lite"/>
    </source>
</evidence>
<keyword evidence="8 9" id="KW-0998">Cell outer membrane</keyword>
<evidence type="ECO:0000256" key="11">
    <source>
        <dbReference type="RuleBase" id="RU003357"/>
    </source>
</evidence>
<evidence type="ECO:0000256" key="9">
    <source>
        <dbReference type="PROSITE-ProRule" id="PRU01360"/>
    </source>
</evidence>
<dbReference type="AlphaFoldDB" id="A0A560DYK8"/>
<evidence type="ECO:0000256" key="7">
    <source>
        <dbReference type="ARBA" id="ARBA00023136"/>
    </source>
</evidence>
<dbReference type="InterPro" id="IPR037066">
    <property type="entry name" value="Plug_dom_sf"/>
</dbReference>
<evidence type="ECO:0000259" key="13">
    <source>
        <dbReference type="Pfam" id="PF00593"/>
    </source>
</evidence>
<keyword evidence="7 9" id="KW-0472">Membrane</keyword>
<dbReference type="Pfam" id="PF07715">
    <property type="entry name" value="Plug"/>
    <property type="match status" value="1"/>
</dbReference>
<keyword evidence="3 9" id="KW-1134">Transmembrane beta strand</keyword>
<feature type="compositionally biased region" description="Low complexity" evidence="12">
    <location>
        <begin position="84"/>
        <end position="108"/>
    </location>
</feature>
<evidence type="ECO:0000256" key="6">
    <source>
        <dbReference type="ARBA" id="ARBA00023077"/>
    </source>
</evidence>
<keyword evidence="5" id="KW-0732">Signal</keyword>
<comment type="subcellular location">
    <subcellularLocation>
        <location evidence="1 9">Cell outer membrane</location>
        <topology evidence="1 9">Multi-pass membrane protein</topology>
    </subcellularLocation>
</comment>
<dbReference type="EMBL" id="VITK01000003">
    <property type="protein sequence ID" value="TWB02206.1"/>
    <property type="molecule type" value="Genomic_DNA"/>
</dbReference>
<comment type="caution">
    <text evidence="15">The sequence shown here is derived from an EMBL/GenBank/DDBJ whole genome shotgun (WGS) entry which is preliminary data.</text>
</comment>
<keyword evidence="16" id="KW-1185">Reference proteome</keyword>
<proteinExistence type="inferred from homology"/>
<dbReference type="STRING" id="1803665.GCA_001641335_04602"/>
<sequence>MPDLLWLARERPPITLVCTNRRKSKQPAVTGGKAGMGNRLRVKGLWVKRRLLMASVSTGLLSGLVVASPAGAAQDEETNVQNLPPVEVSAPSPSATRRTTPTRPVVRAGASSSNRPKTRIYVYPTSPGTGRGLDVDKVASSINAVDANQIRRTGSLNITDALRDNIAGVNISEVTGNPFTPDVEFRGFVASPVTGTPQGLAVYQNGVRINEAFSDAVNWDLIPTAAIRSVTLVTNNPAFGLNALGGAINLQMKDGFTYQGAELDVMGGSFGRIQGSAQWGKQVDKNYGVYAALEGLRDNGFRNFSQSTVRRFYSDVGYKQGDSEFHANMGVAKNDFGASATVPAELLDKYWGATYTTPQTTSNRVGYLNFTGKVDATPTWTLEGTAHVRRYEQKIVDGNPTDAQECAVDPALLCFGDDTTPANGAGGVQLANPFAPGTILGEIDRGSIRSTTFGVSGQATNTDLLFGHDNRFVMGTSYDASVTRYNATAEIGSMGENYVVSGSGVFLGATPTVDPVAGPVSLRTVNQYNGVYAMDTFNVTDAFAITGGGRFNVARITLEDQLGTALNGDHTFTRFNPVIGGTYKITPELTAYAGYSEANRVPTPLELGCADPTRPCLIAAFLVSDPPLKQVVSKTVEAGFRGSKELNIGTLGWKVGAFRATNYDDIVAVPAVGRTGFGYFSNVGRTRRQGLEAEVNIKSPTLQFQASYSFVDARYLDAFELGSESPFRDPVTETIQVLPGNQLPAIPRHRVKVGVDYNVTDVWKVGGNALFVSSQYFVGDESNQYSKLPSYTVFNLHTSYQVTKNFQLYGRVDNVFDRRYATYGQFFDREALPNLTNGGADFTDPRSLSPARPRAFYAGMRVTF</sequence>
<evidence type="ECO:0000256" key="1">
    <source>
        <dbReference type="ARBA" id="ARBA00004571"/>
    </source>
</evidence>
<dbReference type="InterPro" id="IPR039426">
    <property type="entry name" value="TonB-dep_rcpt-like"/>
</dbReference>
<reference evidence="15 16" key="1">
    <citation type="submission" date="2019-06" db="EMBL/GenBank/DDBJ databases">
        <title>Genomic Encyclopedia of Type Strains, Phase IV (KMG-V): Genome sequencing to study the core and pangenomes of soil and plant-associated prokaryotes.</title>
        <authorList>
            <person name="Whitman W."/>
        </authorList>
    </citation>
    <scope>NUCLEOTIDE SEQUENCE [LARGE SCALE GENOMIC DNA]</scope>
    <source>
        <strain evidence="15 16">BR 510</strain>
    </source>
</reference>
<keyword evidence="15" id="KW-0675">Receptor</keyword>
<name>A0A560DYK8_9BRAD</name>
<dbReference type="InterPro" id="IPR010917">
    <property type="entry name" value="TonB_rcpt_CS"/>
</dbReference>
<dbReference type="InterPro" id="IPR012910">
    <property type="entry name" value="Plug_dom"/>
</dbReference>
<evidence type="ECO:0000256" key="2">
    <source>
        <dbReference type="ARBA" id="ARBA00022448"/>
    </source>
</evidence>
<comment type="similarity">
    <text evidence="9 11">Belongs to the TonB-dependent receptor family.</text>
</comment>
<evidence type="ECO:0000256" key="10">
    <source>
        <dbReference type="PROSITE-ProRule" id="PRU10144"/>
    </source>
</evidence>
<dbReference type="PANTHER" id="PTHR30069:SF39">
    <property type="entry name" value="BLL6183 PROTEIN"/>
    <property type="match status" value="1"/>
</dbReference>
<dbReference type="PROSITE" id="PS01156">
    <property type="entry name" value="TONB_DEPENDENT_REC_2"/>
    <property type="match status" value="1"/>
</dbReference>
<dbReference type="Proteomes" id="UP000319949">
    <property type="component" value="Unassembled WGS sequence"/>
</dbReference>
<evidence type="ECO:0000313" key="16">
    <source>
        <dbReference type="Proteomes" id="UP000319949"/>
    </source>
</evidence>
<keyword evidence="6 11" id="KW-0798">TonB box</keyword>
<feature type="domain" description="TonB-dependent receptor plug" evidence="14">
    <location>
        <begin position="135"/>
        <end position="247"/>
    </location>
</feature>
<dbReference type="InterPro" id="IPR000531">
    <property type="entry name" value="Beta-barrel_TonB"/>
</dbReference>
<dbReference type="Gene3D" id="2.40.170.20">
    <property type="entry name" value="TonB-dependent receptor, beta-barrel domain"/>
    <property type="match status" value="1"/>
</dbReference>
<evidence type="ECO:0000256" key="4">
    <source>
        <dbReference type="ARBA" id="ARBA00022692"/>
    </source>
</evidence>
<evidence type="ECO:0000256" key="3">
    <source>
        <dbReference type="ARBA" id="ARBA00022452"/>
    </source>
</evidence>
<dbReference type="PROSITE" id="PS52016">
    <property type="entry name" value="TONB_DEPENDENT_REC_3"/>
    <property type="match status" value="1"/>
</dbReference>
<keyword evidence="2 9" id="KW-0813">Transport</keyword>
<organism evidence="15 16">
    <name type="scientific">Bradyrhizobium stylosanthis</name>
    <dbReference type="NCBI Taxonomy" id="1803665"/>
    <lineage>
        <taxon>Bacteria</taxon>
        <taxon>Pseudomonadati</taxon>
        <taxon>Pseudomonadota</taxon>
        <taxon>Alphaproteobacteria</taxon>
        <taxon>Hyphomicrobiales</taxon>
        <taxon>Nitrobacteraceae</taxon>
        <taxon>Bradyrhizobium</taxon>
    </lineage>
</organism>
<keyword evidence="4 9" id="KW-0812">Transmembrane</keyword>
<dbReference type="GO" id="GO:0009279">
    <property type="term" value="C:cell outer membrane"/>
    <property type="evidence" value="ECO:0007669"/>
    <property type="project" value="UniProtKB-SubCell"/>
</dbReference>
<evidence type="ECO:0000256" key="5">
    <source>
        <dbReference type="ARBA" id="ARBA00022729"/>
    </source>
</evidence>
<dbReference type="Pfam" id="PF00593">
    <property type="entry name" value="TonB_dep_Rec_b-barrel"/>
    <property type="match status" value="1"/>
</dbReference>